<evidence type="ECO:0000256" key="4">
    <source>
        <dbReference type="ARBA" id="ARBA00022821"/>
    </source>
</evidence>
<dbReference type="PANTHER" id="PTHR31942:SF49">
    <property type="entry name" value="MLO-LIKE PROTEIN 8"/>
    <property type="match status" value="1"/>
</dbReference>
<dbReference type="EMBL" id="CP093346">
    <property type="protein sequence ID" value="WOG97295.1"/>
    <property type="molecule type" value="Genomic_DNA"/>
</dbReference>
<dbReference type="GO" id="GO:0016020">
    <property type="term" value="C:membrane"/>
    <property type="evidence" value="ECO:0007669"/>
    <property type="project" value="UniProtKB-SubCell"/>
</dbReference>
<dbReference type="InterPro" id="IPR004326">
    <property type="entry name" value="Mlo"/>
</dbReference>
<dbReference type="GO" id="GO:0006952">
    <property type="term" value="P:defense response"/>
    <property type="evidence" value="ECO:0007669"/>
    <property type="project" value="UniProtKB-KW"/>
</dbReference>
<keyword evidence="3 8" id="KW-0812">Transmembrane</keyword>
<keyword evidence="8" id="KW-0112">Calmodulin-binding</keyword>
<protein>
    <recommendedName>
        <fullName evidence="8">MLO-like protein</fullName>
    </recommendedName>
</protein>
<keyword evidence="6 8" id="KW-0472">Membrane</keyword>
<dbReference type="KEGG" id="dcr:108216684"/>
<feature type="region of interest" description="Disordered" evidence="9">
    <location>
        <begin position="524"/>
        <end position="553"/>
    </location>
</feature>
<sequence>MTESKSEVLKELKLDQTPTWAVASFCAAFIIISILLEKLLHRLGAWFTKKQKRALYDALDKVKAELMILGFISLILTFTQYYIADICVSDNVGNSMMPCKKKNAEFKSKCGKGMRPLISKDGLHDLHILIFFLAVFHVIYSALTMYLGKLKIRGWKAWEQETASNDYEFANDASRFRLVHETSFVRAHTSLWTRIPFMFTIGCFFRQFFRSLTKSDYLTLRHGFINVHLAPGSTFDFQKYIKRSLEDDFKEVVGVSPVLWVSFVLFLLINVEGSRALFWVSLIPLVIILAVGTKLQAILIQMATEISERHAVVQGIPLVQGSDKYFWFHRPKLVFYLIHFSLFQNAFQVTYFLWVTYEFKLDSCFHDTWPYLLVKLFIGVTVLVLCSYVTLPLYALITQMGSHMKKSVFDEQTSRALLNWQKAARKHAGRAGGSTTQGGRTGGSTTPVGSTEGYSGRSLDDASPITHVASFSVSNLHSSTAALHRFKTTGHSSYDEYKMSNMEIDPRAESATARLIVRVDNGNNDVETTELQPSEDMQDIDFTFGTPASPHDD</sequence>
<evidence type="ECO:0000313" key="11">
    <source>
        <dbReference type="EMBL" id="WOG97295.1"/>
    </source>
</evidence>
<dbReference type="PANTHER" id="PTHR31942">
    <property type="entry name" value="MLO-LIKE PROTEIN 1"/>
    <property type="match status" value="1"/>
</dbReference>
<feature type="transmembrane region" description="Helical" evidence="10">
    <location>
        <begin position="333"/>
        <end position="354"/>
    </location>
</feature>
<accession>A0AAF0WWB5</accession>
<comment type="subcellular location">
    <subcellularLocation>
        <location evidence="1 8">Membrane</location>
        <topology evidence="1 8">Multi-pass membrane protein</topology>
    </subcellularLocation>
</comment>
<evidence type="ECO:0000256" key="9">
    <source>
        <dbReference type="SAM" id="MobiDB-lite"/>
    </source>
</evidence>
<feature type="region of interest" description="Disordered" evidence="9">
    <location>
        <begin position="428"/>
        <end position="459"/>
    </location>
</feature>
<dbReference type="GO" id="GO:0005516">
    <property type="term" value="F:calmodulin binding"/>
    <property type="evidence" value="ECO:0007669"/>
    <property type="project" value="UniProtKB-KW"/>
</dbReference>
<organism evidence="11 12">
    <name type="scientific">Daucus carota subsp. sativus</name>
    <name type="common">Carrot</name>
    <dbReference type="NCBI Taxonomy" id="79200"/>
    <lineage>
        <taxon>Eukaryota</taxon>
        <taxon>Viridiplantae</taxon>
        <taxon>Streptophyta</taxon>
        <taxon>Embryophyta</taxon>
        <taxon>Tracheophyta</taxon>
        <taxon>Spermatophyta</taxon>
        <taxon>Magnoliopsida</taxon>
        <taxon>eudicotyledons</taxon>
        <taxon>Gunneridae</taxon>
        <taxon>Pentapetalae</taxon>
        <taxon>asterids</taxon>
        <taxon>campanulids</taxon>
        <taxon>Apiales</taxon>
        <taxon>Apiaceae</taxon>
        <taxon>Apioideae</taxon>
        <taxon>Scandiceae</taxon>
        <taxon>Daucinae</taxon>
        <taxon>Daucus</taxon>
        <taxon>Daucus sect. Daucus</taxon>
    </lineage>
</organism>
<keyword evidence="4 8" id="KW-0611">Plant defense</keyword>
<evidence type="ECO:0000256" key="6">
    <source>
        <dbReference type="ARBA" id="ARBA00023136"/>
    </source>
</evidence>
<evidence type="ECO:0000256" key="5">
    <source>
        <dbReference type="ARBA" id="ARBA00022989"/>
    </source>
</evidence>
<comment type="similarity">
    <text evidence="2 8">Belongs to the MLO family.</text>
</comment>
<dbReference type="AlphaFoldDB" id="A0AAF0WWB5"/>
<evidence type="ECO:0000256" key="8">
    <source>
        <dbReference type="RuleBase" id="RU280816"/>
    </source>
</evidence>
<proteinExistence type="inferred from homology"/>
<keyword evidence="7 8" id="KW-0568">Pathogenesis-related protein</keyword>
<reference evidence="11" key="2">
    <citation type="submission" date="2022-03" db="EMBL/GenBank/DDBJ databases">
        <title>Draft title - Genomic analysis of global carrot germplasm unveils the trajectory of domestication and the origin of high carotenoid orange carrot.</title>
        <authorList>
            <person name="Iorizzo M."/>
            <person name="Ellison S."/>
            <person name="Senalik D."/>
            <person name="Macko-Podgorni A."/>
            <person name="Grzebelus D."/>
            <person name="Bostan H."/>
            <person name="Rolling W."/>
            <person name="Curaba J."/>
            <person name="Simon P."/>
        </authorList>
    </citation>
    <scope>NUCLEOTIDE SEQUENCE</scope>
    <source>
        <tissue evidence="11">Leaf</tissue>
    </source>
</reference>
<comment type="domain">
    <text evidence="8">The C-terminus contains a calmodulin-binding domain, which binds calmodulin in a calcium-dependent fashion.</text>
</comment>
<keyword evidence="12" id="KW-1185">Reference proteome</keyword>
<keyword evidence="5 8" id="KW-1133">Transmembrane helix</keyword>
<name>A0AAF0WWB5_DAUCS</name>
<evidence type="ECO:0000256" key="3">
    <source>
        <dbReference type="ARBA" id="ARBA00022692"/>
    </source>
</evidence>
<feature type="transmembrane region" description="Helical" evidence="10">
    <location>
        <begin position="277"/>
        <end position="300"/>
    </location>
</feature>
<evidence type="ECO:0000256" key="1">
    <source>
        <dbReference type="ARBA" id="ARBA00004141"/>
    </source>
</evidence>
<comment type="function">
    <text evidence="8">May be involved in modulation of pathogen defense and leaf cell death.</text>
</comment>
<evidence type="ECO:0000313" key="12">
    <source>
        <dbReference type="Proteomes" id="UP000077755"/>
    </source>
</evidence>
<feature type="transmembrane region" description="Helical" evidence="10">
    <location>
        <begin position="374"/>
        <end position="397"/>
    </location>
</feature>
<feature type="transmembrane region" description="Helical" evidence="10">
    <location>
        <begin position="20"/>
        <end position="41"/>
    </location>
</feature>
<evidence type="ECO:0000256" key="7">
    <source>
        <dbReference type="ARBA" id="ARBA00023265"/>
    </source>
</evidence>
<dbReference type="Pfam" id="PF03094">
    <property type="entry name" value="Mlo"/>
    <property type="match status" value="1"/>
</dbReference>
<feature type="transmembrane region" description="Helical" evidence="10">
    <location>
        <begin position="252"/>
        <end position="271"/>
    </location>
</feature>
<dbReference type="Proteomes" id="UP000077755">
    <property type="component" value="Chromosome 4"/>
</dbReference>
<reference evidence="11" key="1">
    <citation type="journal article" date="2016" name="Nat. Genet.">
        <title>A high-quality carrot genome assembly provides new insights into carotenoid accumulation and asterid genome evolution.</title>
        <authorList>
            <person name="Iorizzo M."/>
            <person name="Ellison S."/>
            <person name="Senalik D."/>
            <person name="Zeng P."/>
            <person name="Satapoomin P."/>
            <person name="Huang J."/>
            <person name="Bowman M."/>
            <person name="Iovene M."/>
            <person name="Sanseverino W."/>
            <person name="Cavagnaro P."/>
            <person name="Yildiz M."/>
            <person name="Macko-Podgorni A."/>
            <person name="Moranska E."/>
            <person name="Grzebelus E."/>
            <person name="Grzebelus D."/>
            <person name="Ashrafi H."/>
            <person name="Zheng Z."/>
            <person name="Cheng S."/>
            <person name="Spooner D."/>
            <person name="Van Deynze A."/>
            <person name="Simon P."/>
        </authorList>
    </citation>
    <scope>NUCLEOTIDE SEQUENCE</scope>
    <source>
        <tissue evidence="11">Leaf</tissue>
    </source>
</reference>
<feature type="compositionally biased region" description="Gly residues" evidence="9">
    <location>
        <begin position="430"/>
        <end position="442"/>
    </location>
</feature>
<feature type="transmembrane region" description="Helical" evidence="10">
    <location>
        <begin position="62"/>
        <end position="83"/>
    </location>
</feature>
<evidence type="ECO:0000256" key="2">
    <source>
        <dbReference type="ARBA" id="ARBA00006574"/>
    </source>
</evidence>
<gene>
    <name evidence="8" type="primary">MLO</name>
    <name evidence="11" type="ORF">DCAR_0416635</name>
</gene>
<evidence type="ECO:0000256" key="10">
    <source>
        <dbReference type="SAM" id="Phobius"/>
    </source>
</evidence>
<feature type="transmembrane region" description="Helical" evidence="10">
    <location>
        <begin position="126"/>
        <end position="147"/>
    </location>
</feature>